<evidence type="ECO:0000313" key="3">
    <source>
        <dbReference type="EMBL" id="GAA3746821.1"/>
    </source>
</evidence>
<reference evidence="4" key="1">
    <citation type="journal article" date="2019" name="Int. J. Syst. Evol. Microbiol.">
        <title>The Global Catalogue of Microorganisms (GCM) 10K type strain sequencing project: providing services to taxonomists for standard genome sequencing and annotation.</title>
        <authorList>
            <consortium name="The Broad Institute Genomics Platform"/>
            <consortium name="The Broad Institute Genome Sequencing Center for Infectious Disease"/>
            <person name="Wu L."/>
            <person name="Ma J."/>
        </authorList>
    </citation>
    <scope>NUCLEOTIDE SEQUENCE [LARGE SCALE GENOMIC DNA]</scope>
    <source>
        <strain evidence="4">JCM 30846</strain>
    </source>
</reference>
<dbReference type="InterPro" id="IPR017972">
    <property type="entry name" value="Cyt_P450_CS"/>
</dbReference>
<dbReference type="Gene3D" id="1.10.630.10">
    <property type="entry name" value="Cytochrome P450"/>
    <property type="match status" value="1"/>
</dbReference>
<dbReference type="PANTHER" id="PTHR46696">
    <property type="entry name" value="P450, PUTATIVE (EUROFUNG)-RELATED"/>
    <property type="match status" value="1"/>
</dbReference>
<evidence type="ECO:0000256" key="2">
    <source>
        <dbReference type="SAM" id="MobiDB-lite"/>
    </source>
</evidence>
<feature type="region of interest" description="Disordered" evidence="2">
    <location>
        <begin position="407"/>
        <end position="445"/>
    </location>
</feature>
<dbReference type="InterPro" id="IPR002397">
    <property type="entry name" value="Cyt_P450_B"/>
</dbReference>
<dbReference type="PRINTS" id="PR00359">
    <property type="entry name" value="BP450"/>
</dbReference>
<feature type="region of interest" description="Disordered" evidence="2">
    <location>
        <begin position="1"/>
        <end position="21"/>
    </location>
</feature>
<evidence type="ECO:0000256" key="1">
    <source>
        <dbReference type="ARBA" id="ARBA00010617"/>
    </source>
</evidence>
<comment type="similarity">
    <text evidence="1">Belongs to the cytochrome P450 family.</text>
</comment>
<dbReference type="EMBL" id="BAABEP010000043">
    <property type="protein sequence ID" value="GAA3746821.1"/>
    <property type="molecule type" value="Genomic_DNA"/>
</dbReference>
<dbReference type="SUPFAM" id="SSF48264">
    <property type="entry name" value="Cytochrome P450"/>
    <property type="match status" value="1"/>
</dbReference>
<dbReference type="PROSITE" id="PS00086">
    <property type="entry name" value="CYTOCHROME_P450"/>
    <property type="match status" value="1"/>
</dbReference>
<keyword evidence="4" id="KW-1185">Reference proteome</keyword>
<comment type="caution">
    <text evidence="3">The sequence shown here is derived from an EMBL/GenBank/DDBJ whole genome shotgun (WGS) entry which is preliminary data.</text>
</comment>
<gene>
    <name evidence="3" type="ORF">GCM10023082_49170</name>
</gene>
<protein>
    <submittedName>
        <fullName evidence="3">Cytochrome P450</fullName>
    </submittedName>
</protein>
<evidence type="ECO:0000313" key="4">
    <source>
        <dbReference type="Proteomes" id="UP001499884"/>
    </source>
</evidence>
<dbReference type="PANTHER" id="PTHR46696:SF1">
    <property type="entry name" value="CYTOCHROME P450 YJIB-RELATED"/>
    <property type="match status" value="1"/>
</dbReference>
<accession>A0ABP7FUI2</accession>
<sequence length="457" mass="49657">MGFEAEGQTPPPGCPAHGAPGPVPLWGPEFAADPHQIYSHLRSMGAAAPVEVAPGVPVTLVTGYTAARSVLQDPRRFVRDSDRWEAYHNGGIPHDSPVLQLILKRQNAMFADGQEHVRLRQALTDSLNQIDTYTLRKRVDQIGEYLINRFCQDGKVDLIPEYARKLPLLVFAYLFDCPQEVGDRLITGISDLFDGRDAHNANNMLVGALMDLVALKRRSPGDDLVSWLIGHPNGLTDAEMVQQLVLLVGGGTEPIQNLMSSALCRLLDDRSVRVDEAINAVLWNDPPIANYAIHYPVTDVEVEGSRLKANSPVMISFAAANADPALAEAQSSAKRAHLAWGAGPHACPAKDWAHVIYEAGIERLLKRLPDIELAVPASGLYWRPGAFQRALAELPTRFTPVAPVDARPAAAAPSSTPLPQSAPLVGRPAEPQRTPAPTQPQRRKGLWGALADWLQGK</sequence>
<dbReference type="RefSeq" id="WP_345651559.1">
    <property type="nucleotide sequence ID" value="NZ_BAABEP010000043.1"/>
</dbReference>
<dbReference type="InterPro" id="IPR036396">
    <property type="entry name" value="Cyt_P450_sf"/>
</dbReference>
<feature type="compositionally biased region" description="Low complexity" evidence="2">
    <location>
        <begin position="407"/>
        <end position="440"/>
    </location>
</feature>
<dbReference type="Proteomes" id="UP001499884">
    <property type="component" value="Unassembled WGS sequence"/>
</dbReference>
<name>A0ABP7FUI2_9ACTN</name>
<proteinExistence type="inferred from homology"/>
<organism evidence="3 4">
    <name type="scientific">Streptomyces tremellae</name>
    <dbReference type="NCBI Taxonomy" id="1124239"/>
    <lineage>
        <taxon>Bacteria</taxon>
        <taxon>Bacillati</taxon>
        <taxon>Actinomycetota</taxon>
        <taxon>Actinomycetes</taxon>
        <taxon>Kitasatosporales</taxon>
        <taxon>Streptomycetaceae</taxon>
        <taxon>Streptomyces</taxon>
    </lineage>
</organism>